<name>A0A8H4W923_9HELO</name>
<feature type="transmembrane region" description="Helical" evidence="1">
    <location>
        <begin position="30"/>
        <end position="50"/>
    </location>
</feature>
<sequence>MVLVAVLVPLTPLMFIVIIAITVSEGIALFSGRVLVALATGIPIIIALGVEETVKDYQEHFSKVPDRREGRFVPAATAITTGALAFVAYFGVLSVTGGLSYDCSTTEQKSFYNFLG</sequence>
<keyword evidence="1" id="KW-0472">Membrane</keyword>
<gene>
    <name evidence="2" type="ORF">G7Y89_g1967</name>
</gene>
<organism evidence="2 3">
    <name type="scientific">Cudoniella acicularis</name>
    <dbReference type="NCBI Taxonomy" id="354080"/>
    <lineage>
        <taxon>Eukaryota</taxon>
        <taxon>Fungi</taxon>
        <taxon>Dikarya</taxon>
        <taxon>Ascomycota</taxon>
        <taxon>Pezizomycotina</taxon>
        <taxon>Leotiomycetes</taxon>
        <taxon>Helotiales</taxon>
        <taxon>Tricladiaceae</taxon>
        <taxon>Cudoniella</taxon>
    </lineage>
</organism>
<dbReference type="Proteomes" id="UP000566819">
    <property type="component" value="Unassembled WGS sequence"/>
</dbReference>
<keyword evidence="1" id="KW-1133">Transmembrane helix</keyword>
<protein>
    <submittedName>
        <fullName evidence="2">Uncharacterized protein</fullName>
    </submittedName>
</protein>
<evidence type="ECO:0000256" key="1">
    <source>
        <dbReference type="SAM" id="Phobius"/>
    </source>
</evidence>
<feature type="transmembrane region" description="Helical" evidence="1">
    <location>
        <begin position="71"/>
        <end position="92"/>
    </location>
</feature>
<keyword evidence="3" id="KW-1185">Reference proteome</keyword>
<accession>A0A8H4W923</accession>
<evidence type="ECO:0000313" key="2">
    <source>
        <dbReference type="EMBL" id="KAF4636120.1"/>
    </source>
</evidence>
<dbReference type="EMBL" id="JAAMPI010000081">
    <property type="protein sequence ID" value="KAF4636120.1"/>
    <property type="molecule type" value="Genomic_DNA"/>
</dbReference>
<reference evidence="2 3" key="1">
    <citation type="submission" date="2020-03" db="EMBL/GenBank/DDBJ databases">
        <title>Draft Genome Sequence of Cudoniella acicularis.</title>
        <authorList>
            <person name="Buettner E."/>
            <person name="Kellner H."/>
        </authorList>
    </citation>
    <scope>NUCLEOTIDE SEQUENCE [LARGE SCALE GENOMIC DNA]</scope>
    <source>
        <strain evidence="2 3">DSM 108380</strain>
    </source>
</reference>
<evidence type="ECO:0000313" key="3">
    <source>
        <dbReference type="Proteomes" id="UP000566819"/>
    </source>
</evidence>
<dbReference type="AlphaFoldDB" id="A0A8H4W923"/>
<proteinExistence type="predicted"/>
<keyword evidence="1" id="KW-0812">Transmembrane</keyword>
<comment type="caution">
    <text evidence="2">The sequence shown here is derived from an EMBL/GenBank/DDBJ whole genome shotgun (WGS) entry which is preliminary data.</text>
</comment>